<protein>
    <submittedName>
        <fullName evidence="1">Uncharacterized protein</fullName>
    </submittedName>
</protein>
<accession>A0A0J6SIE3</accession>
<keyword evidence="2" id="KW-1185">Reference proteome</keyword>
<dbReference type="AlphaFoldDB" id="A0A0J6SIE3"/>
<name>A0A0J6SIE3_9HYPH</name>
<reference evidence="1 2" key="1">
    <citation type="submission" date="2015-03" db="EMBL/GenBank/DDBJ databases">
        <title>Genome sequencing of Methylobacterium tarhaniae DSM 25844.</title>
        <authorList>
            <person name="Chaudhry V."/>
            <person name="Patil P.B."/>
        </authorList>
    </citation>
    <scope>NUCLEOTIDE SEQUENCE [LARGE SCALE GENOMIC DNA]</scope>
    <source>
        <strain evidence="1 2">DSM 25844</strain>
    </source>
</reference>
<evidence type="ECO:0000313" key="1">
    <source>
        <dbReference type="EMBL" id="KMO33123.1"/>
    </source>
</evidence>
<dbReference type="Proteomes" id="UP000036449">
    <property type="component" value="Unassembled WGS sequence"/>
</dbReference>
<organism evidence="1 2">
    <name type="scientific">Methylobacterium tarhaniae</name>
    <dbReference type="NCBI Taxonomy" id="1187852"/>
    <lineage>
        <taxon>Bacteria</taxon>
        <taxon>Pseudomonadati</taxon>
        <taxon>Pseudomonadota</taxon>
        <taxon>Alphaproteobacteria</taxon>
        <taxon>Hyphomicrobiales</taxon>
        <taxon>Methylobacteriaceae</taxon>
        <taxon>Methylobacterium</taxon>
    </lineage>
</organism>
<evidence type="ECO:0000313" key="2">
    <source>
        <dbReference type="Proteomes" id="UP000036449"/>
    </source>
</evidence>
<comment type="caution">
    <text evidence="1">The sequence shown here is derived from an EMBL/GenBank/DDBJ whole genome shotgun (WGS) entry which is preliminary data.</text>
</comment>
<proteinExistence type="predicted"/>
<gene>
    <name evidence="1" type="ORF">VQ03_25525</name>
</gene>
<dbReference type="EMBL" id="LABZ01000206">
    <property type="protein sequence ID" value="KMO33123.1"/>
    <property type="molecule type" value="Genomic_DNA"/>
</dbReference>
<sequence length="155" mass="17368">MSRPRRARDIGLTIWDFREKIWVVCPSCAGPARVMDVAARGRFRLVCLRCAHSAEGSTRGTPQRVGCATDGRFGLPLYLTARVRGQQLWVYNLAHLDALAEWLGANLRERPVQGLYRNRTMMSRLPPWMSSAAARPHVVRALAALRERAVSEGLS</sequence>